<evidence type="ECO:0000313" key="1">
    <source>
        <dbReference type="EMBL" id="OZG64890.1"/>
    </source>
</evidence>
<comment type="caution">
    <text evidence="1">The sequence shown here is derived from an EMBL/GenBank/DDBJ whole genome shotgun (WGS) entry which is preliminary data.</text>
</comment>
<dbReference type="AlphaFoldDB" id="A0A261G0E3"/>
<gene>
    <name evidence="1" type="ORF">BAQU_1965</name>
</gene>
<reference evidence="1 2" key="1">
    <citation type="journal article" date="2017" name="BMC Genomics">
        <title>Comparative genomic and phylogenomic analyses of the Bifidobacteriaceae family.</title>
        <authorList>
            <person name="Lugli G.A."/>
            <person name="Milani C."/>
            <person name="Turroni F."/>
            <person name="Duranti S."/>
            <person name="Mancabelli L."/>
            <person name="Mangifesta M."/>
            <person name="Ferrario C."/>
            <person name="Modesto M."/>
            <person name="Mattarelli P."/>
            <person name="Jiri K."/>
            <person name="van Sinderen D."/>
            <person name="Ventura M."/>
        </authorList>
    </citation>
    <scope>NUCLEOTIDE SEQUENCE [LARGE SCALE GENOMIC DNA]</scope>
    <source>
        <strain evidence="1 2">LMG 28769</strain>
    </source>
</reference>
<evidence type="ECO:0000313" key="2">
    <source>
        <dbReference type="Proteomes" id="UP000216451"/>
    </source>
</evidence>
<protein>
    <submittedName>
        <fullName evidence="1">Uncharacterized protein</fullName>
    </submittedName>
</protein>
<keyword evidence="2" id="KW-1185">Reference proteome</keyword>
<sequence length="201" mass="21448">MNTMTRETGEAAQHKISLVSDLVDNGTLVRHVNADELKIEDSLVYVLSEQQGGGSLVIVPISDPYALMSNFIVYLSNSGTMYRYNETLIDRSVSNTFQIKQYADGTLTRSDVSDIAYKTNDDLKEELRTGLSQQRPTARGNPTACASMAFGVGTGFGAILAWACAGTCVSGVGAPVCIACIGAYAAVSYGSINTFMNCLKS</sequence>
<proteinExistence type="predicted"/>
<name>A0A261G0E3_9BIFI</name>
<dbReference type="Proteomes" id="UP000216451">
    <property type="component" value="Unassembled WGS sequence"/>
</dbReference>
<dbReference type="EMBL" id="MWXA01000013">
    <property type="protein sequence ID" value="OZG64890.1"/>
    <property type="molecule type" value="Genomic_DNA"/>
</dbReference>
<accession>A0A261G0E3</accession>
<organism evidence="1 2">
    <name type="scientific">Bifidobacterium aquikefiri</name>
    <dbReference type="NCBI Taxonomy" id="1653207"/>
    <lineage>
        <taxon>Bacteria</taxon>
        <taxon>Bacillati</taxon>
        <taxon>Actinomycetota</taxon>
        <taxon>Actinomycetes</taxon>
        <taxon>Bifidobacteriales</taxon>
        <taxon>Bifidobacteriaceae</taxon>
        <taxon>Bifidobacterium</taxon>
    </lineage>
</organism>
<dbReference type="RefSeq" id="WP_094695257.1">
    <property type="nucleotide sequence ID" value="NZ_JBDNVV010000032.1"/>
</dbReference>